<dbReference type="InterPro" id="IPR040218">
    <property type="entry name" value="SLC7A6OS"/>
</dbReference>
<evidence type="ECO:0000256" key="1">
    <source>
        <dbReference type="ARBA" id="ARBA00003202"/>
    </source>
</evidence>
<keyword evidence="13" id="KW-1185">Reference proteome</keyword>
<proteinExistence type="inferred from homology"/>
<feature type="domain" description="Transcription factor Iwr1" evidence="11">
    <location>
        <begin position="251"/>
        <end position="317"/>
    </location>
</feature>
<comment type="caution">
    <text evidence="12">The sequence shown here is derived from an EMBL/GenBank/DDBJ whole genome shotgun (WGS) entry which is preliminary data.</text>
</comment>
<evidence type="ECO:0000256" key="3">
    <source>
        <dbReference type="ARBA" id="ARBA00004496"/>
    </source>
</evidence>
<accession>A0ABP1QJ54</accession>
<evidence type="ECO:0000313" key="13">
    <source>
        <dbReference type="Proteomes" id="UP001642540"/>
    </source>
</evidence>
<evidence type="ECO:0000256" key="4">
    <source>
        <dbReference type="ARBA" id="ARBA00010218"/>
    </source>
</evidence>
<evidence type="ECO:0000256" key="5">
    <source>
        <dbReference type="ARBA" id="ARBA00017036"/>
    </source>
</evidence>
<comment type="subcellular location">
    <subcellularLocation>
        <location evidence="3">Cytoplasm</location>
    </subcellularLocation>
    <subcellularLocation>
        <location evidence="2">Nucleus</location>
    </subcellularLocation>
</comment>
<dbReference type="InterPro" id="IPR013883">
    <property type="entry name" value="TF_Iwr1_dom"/>
</dbReference>
<dbReference type="PANTHER" id="PTHR31196:SF2">
    <property type="entry name" value="RNA POLYMERASE II NUCLEAR LOCALIZATION PROTEIN SLC7A6OS-RELATED"/>
    <property type="match status" value="1"/>
</dbReference>
<evidence type="ECO:0000259" key="11">
    <source>
        <dbReference type="Pfam" id="PF08574"/>
    </source>
</evidence>
<keyword evidence="8" id="KW-0653">Protein transport</keyword>
<feature type="region of interest" description="Disordered" evidence="10">
    <location>
        <begin position="291"/>
        <end position="335"/>
    </location>
</feature>
<comment type="function">
    <text evidence="1">Directs RNA polymerase II nuclear import.</text>
</comment>
<evidence type="ECO:0000256" key="2">
    <source>
        <dbReference type="ARBA" id="ARBA00004123"/>
    </source>
</evidence>
<dbReference type="Pfam" id="PF08574">
    <property type="entry name" value="Iwr1"/>
    <property type="match status" value="1"/>
</dbReference>
<evidence type="ECO:0000256" key="9">
    <source>
        <dbReference type="ARBA" id="ARBA00023242"/>
    </source>
</evidence>
<sequence length="411" mass="45148">MAGASGRDGASEFASLLTKEDADGDGALEPCLGGMATPLTIASVVESPVRQTVIRLKRRIEDSPSKILLVSYKRSKTDANIDDEEAGTSGKSITSASDGVVDNDAYTQVLRLVGTVPECEADTSNIASTVKNVLATQPLVPKVAIRRNVKGNVSKITEKSRERFKKGSEDGRFKMVSSRRGVDLVDETNELDNKSRKGWSAEDNHLLKLLDLVPESDIEGPRKRSKPAGFEPGNITCNGVPMIKGKDDETGFVYDLYLANDPCIEEFTFGRFLSVEEADDDIFMDYRDNEGENERFEDDDDDSNAEDNWRNDYPDSDEGELQDDNYGGAGHSQSCGDETGEVYGMRFKGLNMNGQNGESSSDEDCIYGIEDDGANYGIDNFDASYARYKNKLRKYGQDYEDEVVSVSSDSD</sequence>
<dbReference type="PANTHER" id="PTHR31196">
    <property type="entry name" value="RNA POLYMERASE II NUCLEAR LOCALIZATION PROTEIN SLC7A6OS-RELATED"/>
    <property type="match status" value="1"/>
</dbReference>
<protein>
    <recommendedName>
        <fullName evidence="5">Probable RNA polymerase II nuclear localization protein SLC7A6OS</fullName>
    </recommendedName>
</protein>
<evidence type="ECO:0000256" key="7">
    <source>
        <dbReference type="ARBA" id="ARBA00022490"/>
    </source>
</evidence>
<feature type="compositionally biased region" description="Acidic residues" evidence="10">
    <location>
        <begin position="314"/>
        <end position="323"/>
    </location>
</feature>
<evidence type="ECO:0000256" key="6">
    <source>
        <dbReference type="ARBA" id="ARBA00022448"/>
    </source>
</evidence>
<dbReference type="Proteomes" id="UP001642540">
    <property type="component" value="Unassembled WGS sequence"/>
</dbReference>
<evidence type="ECO:0000256" key="10">
    <source>
        <dbReference type="SAM" id="MobiDB-lite"/>
    </source>
</evidence>
<evidence type="ECO:0000313" key="12">
    <source>
        <dbReference type="EMBL" id="CAL8101577.1"/>
    </source>
</evidence>
<comment type="similarity">
    <text evidence="4">Belongs to the IWR1/SLC7A6OS family.</text>
</comment>
<dbReference type="EMBL" id="CAXLJM020000033">
    <property type="protein sequence ID" value="CAL8101577.1"/>
    <property type="molecule type" value="Genomic_DNA"/>
</dbReference>
<keyword evidence="6" id="KW-0813">Transport</keyword>
<keyword evidence="7" id="KW-0963">Cytoplasm</keyword>
<name>A0ABP1QJ54_9HEXA</name>
<evidence type="ECO:0000256" key="8">
    <source>
        <dbReference type="ARBA" id="ARBA00022927"/>
    </source>
</evidence>
<gene>
    <name evidence="12" type="ORF">ODALV1_LOCUS10886</name>
</gene>
<organism evidence="12 13">
    <name type="scientific">Orchesella dallaii</name>
    <dbReference type="NCBI Taxonomy" id="48710"/>
    <lineage>
        <taxon>Eukaryota</taxon>
        <taxon>Metazoa</taxon>
        <taxon>Ecdysozoa</taxon>
        <taxon>Arthropoda</taxon>
        <taxon>Hexapoda</taxon>
        <taxon>Collembola</taxon>
        <taxon>Entomobryomorpha</taxon>
        <taxon>Entomobryoidea</taxon>
        <taxon>Orchesellidae</taxon>
        <taxon>Orchesellinae</taxon>
        <taxon>Orchesella</taxon>
    </lineage>
</organism>
<keyword evidence="9" id="KW-0539">Nucleus</keyword>
<reference evidence="12 13" key="1">
    <citation type="submission" date="2024-08" db="EMBL/GenBank/DDBJ databases">
        <authorList>
            <person name="Cucini C."/>
            <person name="Frati F."/>
        </authorList>
    </citation>
    <scope>NUCLEOTIDE SEQUENCE [LARGE SCALE GENOMIC DNA]</scope>
</reference>
<feature type="compositionally biased region" description="Acidic residues" evidence="10">
    <location>
        <begin position="295"/>
        <end position="305"/>
    </location>
</feature>